<protein>
    <recommendedName>
        <fullName evidence="3">XRE family transcriptional regulator</fullName>
    </recommendedName>
</protein>
<evidence type="ECO:0000313" key="1">
    <source>
        <dbReference type="EMBL" id="AXK38496.1"/>
    </source>
</evidence>
<sequence length="73" mass="7842">MTGQEFEAAIKAAGYSQRKLAELLDVDRKTIGARCQAAEVDPLFAYAVLGVLAEQSAKQLVAVVGHMGQKHNK</sequence>
<dbReference type="RefSeq" id="WP_115432436.1">
    <property type="nucleotide sequence ID" value="NZ_CP031337.1"/>
</dbReference>
<proteinExistence type="predicted"/>
<name>A0A345Y3J4_9NEIS</name>
<dbReference type="Proteomes" id="UP000254537">
    <property type="component" value="Chromosome"/>
</dbReference>
<reference evidence="1 2" key="1">
    <citation type="submission" date="2018-07" db="EMBL/GenBank/DDBJ databases">
        <title>Crenobacter cavernae sp. nov., isolated from a karst cave.</title>
        <authorList>
            <person name="Zhu H."/>
        </authorList>
    </citation>
    <scope>NUCLEOTIDE SEQUENCE [LARGE SCALE GENOMIC DNA]</scope>
    <source>
        <strain evidence="1 2">K1W11S-77</strain>
    </source>
</reference>
<accession>A0A345Y3J4</accession>
<dbReference type="AlphaFoldDB" id="A0A345Y3J4"/>
<gene>
    <name evidence="1" type="ORF">DWG20_03120</name>
</gene>
<dbReference type="KEGG" id="ccah:DWG20_03120"/>
<evidence type="ECO:0008006" key="3">
    <source>
        <dbReference type="Google" id="ProtNLM"/>
    </source>
</evidence>
<dbReference type="EMBL" id="CP031337">
    <property type="protein sequence ID" value="AXK38496.1"/>
    <property type="molecule type" value="Genomic_DNA"/>
</dbReference>
<evidence type="ECO:0000313" key="2">
    <source>
        <dbReference type="Proteomes" id="UP000254537"/>
    </source>
</evidence>
<dbReference type="OrthoDB" id="9182714at2"/>
<organism evidence="1 2">
    <name type="scientific">Crenobacter cavernae</name>
    <dbReference type="NCBI Taxonomy" id="2290923"/>
    <lineage>
        <taxon>Bacteria</taxon>
        <taxon>Pseudomonadati</taxon>
        <taxon>Pseudomonadota</taxon>
        <taxon>Betaproteobacteria</taxon>
        <taxon>Neisseriales</taxon>
        <taxon>Neisseriaceae</taxon>
        <taxon>Crenobacter</taxon>
    </lineage>
</organism>